<protein>
    <recommendedName>
        <fullName evidence="5">DNA primase/polymerase bifunctional N-terminal domain-containing protein</fullName>
    </recommendedName>
</protein>
<dbReference type="InterPro" id="IPR015330">
    <property type="entry name" value="DNA_primase/pol_bifunc_N"/>
</dbReference>
<dbReference type="EMBL" id="MHOP01000006">
    <property type="protein sequence ID" value="OGZ66323.1"/>
    <property type="molecule type" value="Genomic_DNA"/>
</dbReference>
<dbReference type="CDD" id="cd04859">
    <property type="entry name" value="Prim_Pol"/>
    <property type="match status" value="1"/>
</dbReference>
<dbReference type="SMART" id="SM00942">
    <property type="entry name" value="PriCT_1"/>
    <property type="match status" value="1"/>
</dbReference>
<sequence length="570" mass="63378">MNTQMLEQALRCQALGFSVFPVGRNKIPLISWKQYQNERATPEQIKAWFTQFPDMNIGCATGAISGIIVVDVEKGGPVETFPKTATVRTGGLGWHLYYKYPNQTIKNSARKLAELTDVRGDGGYVVLPPSIHASGNAYEWLTPPEDGFTDIPVDLLQRMTESNPNKLDSVKIVEGMRNETATKYIGRVLHHLPLDLFESAGWAALKDWNATIAHPPLNEGELGLIFASISQREQKNRGDKDSSAKPVNFTPFTLTDLYKEEFPPGRWVIQDLIPLGTITALTGDSNTYKTFLTQSMAASIASGIPFLGHFPTTPGKVLIVDEENHRRQVQERFKDLGINATLDIIFLSLEGVKVDNEEHIEKLKEIIEKEKPVLVIFDSLVRLHGGEENSATEMSATFSGMKKLICDDLAILFIHHHRKPQGFAKKSSSQSIRGSSDILAAVDAHLAVDRKDTDFTISQTKMRLQPEIKPFKASLVPTEKGTWEFVYKGVDTSEDDRIQESYDAVKGALAEASEPLTIDMLADETQLPLARLRQTVRDLLKSKEVVVAKVGAHGVHYYELALEEPVSMPI</sequence>
<dbReference type="Pfam" id="PF13481">
    <property type="entry name" value="AAA_25"/>
    <property type="match status" value="1"/>
</dbReference>
<evidence type="ECO:0000313" key="3">
    <source>
        <dbReference type="EMBL" id="OGZ66323.1"/>
    </source>
</evidence>
<dbReference type="Proteomes" id="UP000178774">
    <property type="component" value="Unassembled WGS sequence"/>
</dbReference>
<feature type="domain" description="Primase C-terminal 1" evidence="1">
    <location>
        <begin position="167"/>
        <end position="235"/>
    </location>
</feature>
<evidence type="ECO:0000259" key="1">
    <source>
        <dbReference type="SMART" id="SM00942"/>
    </source>
</evidence>
<dbReference type="InterPro" id="IPR014820">
    <property type="entry name" value="PriCT_1"/>
</dbReference>
<dbReference type="AlphaFoldDB" id="A0A1G2HV43"/>
<dbReference type="Pfam" id="PF09250">
    <property type="entry name" value="Prim-Pol"/>
    <property type="match status" value="1"/>
</dbReference>
<evidence type="ECO:0000313" key="4">
    <source>
        <dbReference type="Proteomes" id="UP000178774"/>
    </source>
</evidence>
<name>A0A1G2HV43_9BACT</name>
<feature type="domain" description="DNA primase/polymerase bifunctional N-terminal" evidence="2">
    <location>
        <begin position="9"/>
        <end position="158"/>
    </location>
</feature>
<reference evidence="3 4" key="1">
    <citation type="journal article" date="2016" name="Nat. Commun.">
        <title>Thousands of microbial genomes shed light on interconnected biogeochemical processes in an aquifer system.</title>
        <authorList>
            <person name="Anantharaman K."/>
            <person name="Brown C.T."/>
            <person name="Hug L.A."/>
            <person name="Sharon I."/>
            <person name="Castelle C.J."/>
            <person name="Probst A.J."/>
            <person name="Thomas B.C."/>
            <person name="Singh A."/>
            <person name="Wilkins M.J."/>
            <person name="Karaoz U."/>
            <person name="Brodie E.L."/>
            <person name="Williams K.H."/>
            <person name="Hubbard S.S."/>
            <person name="Banfield J.F."/>
        </authorList>
    </citation>
    <scope>NUCLEOTIDE SEQUENCE [LARGE SCALE GENOMIC DNA]</scope>
</reference>
<evidence type="ECO:0000259" key="2">
    <source>
        <dbReference type="SMART" id="SM00943"/>
    </source>
</evidence>
<proteinExistence type="predicted"/>
<accession>A0A1G2HV43</accession>
<dbReference type="InterPro" id="IPR027417">
    <property type="entry name" value="P-loop_NTPase"/>
</dbReference>
<comment type="caution">
    <text evidence="3">The sequence shown here is derived from an EMBL/GenBank/DDBJ whole genome shotgun (WGS) entry which is preliminary data.</text>
</comment>
<evidence type="ECO:0008006" key="5">
    <source>
        <dbReference type="Google" id="ProtNLM"/>
    </source>
</evidence>
<dbReference type="Gene3D" id="3.40.50.300">
    <property type="entry name" value="P-loop containing nucleotide triphosphate hydrolases"/>
    <property type="match status" value="1"/>
</dbReference>
<dbReference type="SUPFAM" id="SSF56747">
    <property type="entry name" value="Prim-pol domain"/>
    <property type="match status" value="1"/>
</dbReference>
<dbReference type="SMART" id="SM00943">
    <property type="entry name" value="Prim-Pol"/>
    <property type="match status" value="1"/>
</dbReference>
<gene>
    <name evidence="3" type="ORF">A2822_04660</name>
</gene>
<dbReference type="SUPFAM" id="SSF52540">
    <property type="entry name" value="P-loop containing nucleoside triphosphate hydrolases"/>
    <property type="match status" value="1"/>
</dbReference>
<organism evidence="3 4">
    <name type="scientific">Candidatus Staskawiczbacteria bacterium RIFCSPHIGHO2_01_FULL_41_41</name>
    <dbReference type="NCBI Taxonomy" id="1802203"/>
    <lineage>
        <taxon>Bacteria</taxon>
        <taxon>Candidatus Staskawicziibacteriota</taxon>
    </lineage>
</organism>
<dbReference type="Gene3D" id="3.30.720.160">
    <property type="entry name" value="Bifunctional DNA primase/polymerase, N-terminal"/>
    <property type="match status" value="1"/>
</dbReference>